<gene>
    <name evidence="2" type="ORF">DXA68_03535</name>
</gene>
<dbReference type="Proteomes" id="UP000286075">
    <property type="component" value="Unassembled WGS sequence"/>
</dbReference>
<dbReference type="RefSeq" id="WP_117986639.1">
    <property type="nucleotide sequence ID" value="NZ_CABMFG010000003.1"/>
</dbReference>
<accession>A0A413HAB9</accession>
<feature type="signal peptide" evidence="1">
    <location>
        <begin position="1"/>
        <end position="24"/>
    </location>
</feature>
<organism evidence="2 3">
    <name type="scientific">Bacteroides stercorirosoris</name>
    <dbReference type="NCBI Taxonomy" id="871324"/>
    <lineage>
        <taxon>Bacteria</taxon>
        <taxon>Pseudomonadati</taxon>
        <taxon>Bacteroidota</taxon>
        <taxon>Bacteroidia</taxon>
        <taxon>Bacteroidales</taxon>
        <taxon>Bacteroidaceae</taxon>
        <taxon>Bacteroides</taxon>
    </lineage>
</organism>
<dbReference type="PROSITE" id="PS51257">
    <property type="entry name" value="PROKAR_LIPOPROTEIN"/>
    <property type="match status" value="1"/>
</dbReference>
<evidence type="ECO:0000313" key="2">
    <source>
        <dbReference type="EMBL" id="RGX80641.1"/>
    </source>
</evidence>
<proteinExistence type="predicted"/>
<evidence type="ECO:0008006" key="4">
    <source>
        <dbReference type="Google" id="ProtNLM"/>
    </source>
</evidence>
<evidence type="ECO:0000313" key="3">
    <source>
        <dbReference type="Proteomes" id="UP000286075"/>
    </source>
</evidence>
<dbReference type="Gene3D" id="2.60.40.2580">
    <property type="match status" value="1"/>
</dbReference>
<dbReference type="Gene3D" id="2.60.40.3380">
    <property type="match status" value="1"/>
</dbReference>
<reference evidence="2 3" key="1">
    <citation type="submission" date="2018-08" db="EMBL/GenBank/DDBJ databases">
        <title>A genome reference for cultivated species of the human gut microbiota.</title>
        <authorList>
            <person name="Zou Y."/>
            <person name="Xue W."/>
            <person name="Luo G."/>
        </authorList>
    </citation>
    <scope>NUCLEOTIDE SEQUENCE [LARGE SCALE GENOMIC DNA]</scope>
    <source>
        <strain evidence="2 3">OF03-9BH</strain>
    </source>
</reference>
<sequence>MKIRLLHIMCLAFTVLLFSCNRDADVLDEMLPITRTQLDIGLIDSGDEEQQEEIKSIRFIVFSNASGDVKLNVNKRVILDTPGTATDIAAQYLEVTPNNDIMIVVVVNEPQSLTSKLNDVTSSWTLRDLDYDIATILDGGQINSTTGMPMVGVIRDISVASDETKSVKMVIERAVARVDVFLEAIDGGAVTGYTAGSTSVTLHNLSNDSYFVMGNVDNGTRDNANPSKNYGKVKEDVPESDLLPGTWTATASETWAYSSAAGAKNRKLLCSFYTAERIFKSDYSDRLAVSMANVPKGPSGVTGITEKVIETITKVDDKGSPTAQPFTEIRRNNVYQITARVGKIGIQILTITVEDWGERQDIDLDMDL</sequence>
<keyword evidence="1" id="KW-0732">Signal</keyword>
<dbReference type="EMBL" id="QSCF01000003">
    <property type="protein sequence ID" value="RGX80641.1"/>
    <property type="molecule type" value="Genomic_DNA"/>
</dbReference>
<dbReference type="AlphaFoldDB" id="A0A413HAB9"/>
<protein>
    <recommendedName>
        <fullName evidence="4">Major fimbrial subunit protein N-terminal domain-containing protein</fullName>
    </recommendedName>
</protein>
<name>A0A413HAB9_9BACE</name>
<comment type="caution">
    <text evidence="2">The sequence shown here is derived from an EMBL/GenBank/DDBJ whole genome shotgun (WGS) entry which is preliminary data.</text>
</comment>
<feature type="chain" id="PRO_5019494553" description="Major fimbrial subunit protein N-terminal domain-containing protein" evidence="1">
    <location>
        <begin position="25"/>
        <end position="368"/>
    </location>
</feature>
<dbReference type="OrthoDB" id="1045208at2"/>
<evidence type="ECO:0000256" key="1">
    <source>
        <dbReference type="SAM" id="SignalP"/>
    </source>
</evidence>